<evidence type="ECO:0000313" key="1">
    <source>
        <dbReference type="EMBL" id="GBM06246.1"/>
    </source>
</evidence>
<organism evidence="1 2">
    <name type="scientific">Araneus ventricosus</name>
    <name type="common">Orbweaver spider</name>
    <name type="synonym">Epeira ventricosa</name>
    <dbReference type="NCBI Taxonomy" id="182803"/>
    <lineage>
        <taxon>Eukaryota</taxon>
        <taxon>Metazoa</taxon>
        <taxon>Ecdysozoa</taxon>
        <taxon>Arthropoda</taxon>
        <taxon>Chelicerata</taxon>
        <taxon>Arachnida</taxon>
        <taxon>Araneae</taxon>
        <taxon>Araneomorphae</taxon>
        <taxon>Entelegynae</taxon>
        <taxon>Araneoidea</taxon>
        <taxon>Araneidae</taxon>
        <taxon>Araneus</taxon>
    </lineage>
</organism>
<comment type="caution">
    <text evidence="1">The sequence shown here is derived from an EMBL/GenBank/DDBJ whole genome shotgun (WGS) entry which is preliminary data.</text>
</comment>
<dbReference type="AlphaFoldDB" id="A0A4Y2CQR2"/>
<reference evidence="1 2" key="1">
    <citation type="journal article" date="2019" name="Sci. Rep.">
        <title>Orb-weaving spider Araneus ventricosus genome elucidates the spidroin gene catalogue.</title>
        <authorList>
            <person name="Kono N."/>
            <person name="Nakamura H."/>
            <person name="Ohtoshi R."/>
            <person name="Moran D.A.P."/>
            <person name="Shinohara A."/>
            <person name="Yoshida Y."/>
            <person name="Fujiwara M."/>
            <person name="Mori M."/>
            <person name="Tomita M."/>
            <person name="Arakawa K."/>
        </authorList>
    </citation>
    <scope>NUCLEOTIDE SEQUENCE [LARGE SCALE GENOMIC DNA]</scope>
</reference>
<dbReference type="Proteomes" id="UP000499080">
    <property type="component" value="Unassembled WGS sequence"/>
</dbReference>
<gene>
    <name evidence="1" type="ORF">AVEN_269642_1</name>
</gene>
<accession>A0A4Y2CQR2</accession>
<sequence length="119" mass="13421">MEEVRSGIYGDLSGSIPSMAGFSTNMFVLIDNVGGAKMKYVKSFKVIESGPYRRERTQGEKKEHYAVFFPVRNTKANEDKEGISVAVVSMRRKKMEYQGFLDSSQVVNSTDRKRKEVPG</sequence>
<name>A0A4Y2CQR2_ARAVE</name>
<evidence type="ECO:0000313" key="2">
    <source>
        <dbReference type="Proteomes" id="UP000499080"/>
    </source>
</evidence>
<proteinExistence type="predicted"/>
<dbReference type="EMBL" id="BGPR01000225">
    <property type="protein sequence ID" value="GBM06246.1"/>
    <property type="molecule type" value="Genomic_DNA"/>
</dbReference>
<keyword evidence="2" id="KW-1185">Reference proteome</keyword>
<protein>
    <submittedName>
        <fullName evidence="1">Uncharacterized protein</fullName>
    </submittedName>
</protein>